<sequence>MGGGNDGRCDGSPPSLTLRRSALVGLHSSIHWPAPSPTPSSSLTATPQLPLLRSPSSSPVVLNSRSGRRAYSQVVSLRLVARSPQFLCCPLFYVHSHEVDKRSPRLSPPRSFAPTQTRPFLRRLSDT</sequence>
<evidence type="ECO:0000256" key="1">
    <source>
        <dbReference type="SAM" id="MobiDB-lite"/>
    </source>
</evidence>
<name>A0A061APF5_RHOTO</name>
<proteinExistence type="predicted"/>
<dbReference type="AlphaFoldDB" id="A0A061APF5"/>
<dbReference type="EMBL" id="LK052937">
    <property type="protein sequence ID" value="CDR36610.1"/>
    <property type="molecule type" value="Genomic_DNA"/>
</dbReference>
<organism evidence="2">
    <name type="scientific">Rhodotorula toruloides</name>
    <name type="common">Yeast</name>
    <name type="synonym">Rhodosporidium toruloides</name>
    <dbReference type="NCBI Taxonomy" id="5286"/>
    <lineage>
        <taxon>Eukaryota</taxon>
        <taxon>Fungi</taxon>
        <taxon>Dikarya</taxon>
        <taxon>Basidiomycota</taxon>
        <taxon>Pucciniomycotina</taxon>
        <taxon>Microbotryomycetes</taxon>
        <taxon>Sporidiobolales</taxon>
        <taxon>Sporidiobolaceae</taxon>
        <taxon>Rhodotorula</taxon>
    </lineage>
</organism>
<feature type="region of interest" description="Disordered" evidence="1">
    <location>
        <begin position="32"/>
        <end position="65"/>
    </location>
</feature>
<gene>
    <name evidence="2" type="ORF">RHTO0S_02e04478g</name>
</gene>
<protein>
    <submittedName>
        <fullName evidence="2">RHTO0S02e04478g1_1</fullName>
    </submittedName>
</protein>
<reference evidence="2" key="1">
    <citation type="journal article" date="2014" name="Genome Announc.">
        <title>Draft genome sequence of Rhodosporidium toruloides CECT1137, an oleaginous yeast of biotechnological interest.</title>
        <authorList>
            <person name="Morin N."/>
            <person name="Calcas X."/>
            <person name="Devillers H."/>
            <person name="Durrens P."/>
            <person name="Sherman D.J."/>
            <person name="Nicaud J.-M."/>
            <person name="Neuveglise C."/>
        </authorList>
    </citation>
    <scope>NUCLEOTIDE SEQUENCE</scope>
    <source>
        <strain evidence="2">CECT1137</strain>
    </source>
</reference>
<feature type="region of interest" description="Disordered" evidence="1">
    <location>
        <begin position="100"/>
        <end position="127"/>
    </location>
</feature>
<feature type="compositionally biased region" description="Low complexity" evidence="1">
    <location>
        <begin position="39"/>
        <end position="65"/>
    </location>
</feature>
<evidence type="ECO:0000313" key="2">
    <source>
        <dbReference type="EMBL" id="CDR36610.1"/>
    </source>
</evidence>
<accession>A0A061APF5</accession>